<dbReference type="InterPro" id="IPR017853">
    <property type="entry name" value="GH"/>
</dbReference>
<dbReference type="SUPFAM" id="SSF51445">
    <property type="entry name" value="(Trans)glycosidases"/>
    <property type="match status" value="1"/>
</dbReference>
<dbReference type="Proteomes" id="UP001596513">
    <property type="component" value="Unassembled WGS sequence"/>
</dbReference>
<organism evidence="2 3">
    <name type="scientific">Hymenobacter humi</name>
    <dbReference type="NCBI Taxonomy" id="1411620"/>
    <lineage>
        <taxon>Bacteria</taxon>
        <taxon>Pseudomonadati</taxon>
        <taxon>Bacteroidota</taxon>
        <taxon>Cytophagia</taxon>
        <taxon>Cytophagales</taxon>
        <taxon>Hymenobacteraceae</taxon>
        <taxon>Hymenobacter</taxon>
    </lineage>
</organism>
<comment type="caution">
    <text evidence="2">The sequence shown here is derived from an EMBL/GenBank/DDBJ whole genome shotgun (WGS) entry which is preliminary data.</text>
</comment>
<evidence type="ECO:0000313" key="2">
    <source>
        <dbReference type="EMBL" id="MFC7669601.1"/>
    </source>
</evidence>
<dbReference type="Gene3D" id="3.20.20.80">
    <property type="entry name" value="Glycosidases"/>
    <property type="match status" value="1"/>
</dbReference>
<name>A0ABW2U9T0_9BACT</name>
<keyword evidence="3" id="KW-1185">Reference proteome</keyword>
<dbReference type="RefSeq" id="WP_380205093.1">
    <property type="nucleotide sequence ID" value="NZ_JBHTEK010000001.1"/>
</dbReference>
<evidence type="ECO:0000256" key="1">
    <source>
        <dbReference type="SAM" id="MobiDB-lite"/>
    </source>
</evidence>
<proteinExistence type="predicted"/>
<reference evidence="3" key="1">
    <citation type="journal article" date="2019" name="Int. J. Syst. Evol. Microbiol.">
        <title>The Global Catalogue of Microorganisms (GCM) 10K type strain sequencing project: providing services to taxonomists for standard genome sequencing and annotation.</title>
        <authorList>
            <consortium name="The Broad Institute Genomics Platform"/>
            <consortium name="The Broad Institute Genome Sequencing Center for Infectious Disease"/>
            <person name="Wu L."/>
            <person name="Ma J."/>
        </authorList>
    </citation>
    <scope>NUCLEOTIDE SEQUENCE [LARGE SCALE GENOMIC DNA]</scope>
    <source>
        <strain evidence="3">JCM 19635</strain>
    </source>
</reference>
<feature type="region of interest" description="Disordered" evidence="1">
    <location>
        <begin position="562"/>
        <end position="581"/>
    </location>
</feature>
<gene>
    <name evidence="2" type="ORF">ACFQT0_21210</name>
</gene>
<evidence type="ECO:0000313" key="3">
    <source>
        <dbReference type="Proteomes" id="UP001596513"/>
    </source>
</evidence>
<dbReference type="EMBL" id="JBHTEK010000001">
    <property type="protein sequence ID" value="MFC7669601.1"/>
    <property type="molecule type" value="Genomic_DNA"/>
</dbReference>
<accession>A0ABW2U9T0</accession>
<sequence length="581" mass="64251">MHTFTGARYNEVETVELPPNTVYERLVLRGPKAAQPAKLEIIGDYRPFKPAAVKRPRAPLAAFTGANAFPWNFNQTDGSALSEEKYGAIREAFGGVLRMYVELEKFVPVAGQHQFEYWNLDKLAQRTHADGRELMFTFTHATRAEMETWPKTTYEGKESPDIDASPHVFTADAMQEAAYKPSGEAAYQMAARYGFNTHIPDANLKLYTVPAYPNAPVSLPRKGLGYVRYYEAHNELDKDWKGLSHYMSGWKMGLHQSVVYDGAQGRMGPTCGIKTADPSAIVLNAGLAKATPDTFRGMIDCWKKTRGYKPDGTLDIPLDQWNYHQYANDAGSAQHSGQQTRGVSPEQSAMPGAARRMVEFSTLYGGGKPVVITETGYDVHPLSTLAAVREADLKAYPKRELIPAARIQHTQGVWELRTLLEVAAAGIDGITWYQAFDDNGSLPYIYQSCGLLNNDNSRRPAADFLLQTRALMGQYTFRERHSENPRVDIWEAGRARMAVLWLPVEDDRKGSYSLPVPAAGLCYTPTVGASRMAQSKLVVKKGQAVVPLSEMPVFVPLAEAGPELPGKAQATPKPKSPTARK</sequence>
<protein>
    <recommendedName>
        <fullName evidence="4">Glycoside hydrolase family 42 N-terminal domain-containing protein</fullName>
    </recommendedName>
</protein>
<evidence type="ECO:0008006" key="4">
    <source>
        <dbReference type="Google" id="ProtNLM"/>
    </source>
</evidence>